<dbReference type="RefSeq" id="WP_106145485.1">
    <property type="nucleotide sequence ID" value="NZ_PVYX01000002.1"/>
</dbReference>
<dbReference type="Proteomes" id="UP000237640">
    <property type="component" value="Unassembled WGS sequence"/>
</dbReference>
<gene>
    <name evidence="2" type="ORF">CLV81_2581</name>
</gene>
<dbReference type="OrthoDB" id="9804235at2"/>
<reference evidence="2 3" key="1">
    <citation type="submission" date="2018-03" db="EMBL/GenBank/DDBJ databases">
        <title>Genomic Encyclopedia of Archaeal and Bacterial Type Strains, Phase II (KMG-II): from individual species to whole genera.</title>
        <authorList>
            <person name="Goeker M."/>
        </authorList>
    </citation>
    <scope>NUCLEOTIDE SEQUENCE [LARGE SCALE GENOMIC DNA]</scope>
    <source>
        <strain evidence="2 3">DSM 25027</strain>
    </source>
</reference>
<feature type="domain" description="VOC" evidence="1">
    <location>
        <begin position="4"/>
        <end position="115"/>
    </location>
</feature>
<dbReference type="EMBL" id="PVYX01000002">
    <property type="protein sequence ID" value="PRX54184.1"/>
    <property type="molecule type" value="Genomic_DNA"/>
</dbReference>
<evidence type="ECO:0000313" key="3">
    <source>
        <dbReference type="Proteomes" id="UP000237640"/>
    </source>
</evidence>
<dbReference type="PROSITE" id="PS51819">
    <property type="entry name" value="VOC"/>
    <property type="match status" value="1"/>
</dbReference>
<proteinExistence type="predicted"/>
<evidence type="ECO:0000259" key="1">
    <source>
        <dbReference type="PROSITE" id="PS51819"/>
    </source>
</evidence>
<dbReference type="PANTHER" id="PTHR33993">
    <property type="entry name" value="GLYOXALASE-RELATED"/>
    <property type="match status" value="1"/>
</dbReference>
<dbReference type="AlphaFoldDB" id="A0A2T0M9K0"/>
<dbReference type="InterPro" id="IPR052164">
    <property type="entry name" value="Anthracycline_SecMetBiosynth"/>
</dbReference>
<comment type="caution">
    <text evidence="2">The sequence shown here is derived from an EMBL/GenBank/DDBJ whole genome shotgun (WGS) entry which is preliminary data.</text>
</comment>
<dbReference type="Gene3D" id="3.10.180.10">
    <property type="entry name" value="2,3-Dihydroxybiphenyl 1,2-Dioxygenase, domain 1"/>
    <property type="match status" value="1"/>
</dbReference>
<dbReference type="InterPro" id="IPR037523">
    <property type="entry name" value="VOC_core"/>
</dbReference>
<organism evidence="2 3">
    <name type="scientific">Flagellimonas meridianipacifica</name>
    <dbReference type="NCBI Taxonomy" id="1080225"/>
    <lineage>
        <taxon>Bacteria</taxon>
        <taxon>Pseudomonadati</taxon>
        <taxon>Bacteroidota</taxon>
        <taxon>Flavobacteriia</taxon>
        <taxon>Flavobacteriales</taxon>
        <taxon>Flavobacteriaceae</taxon>
        <taxon>Flagellimonas</taxon>
    </lineage>
</organism>
<evidence type="ECO:0000313" key="2">
    <source>
        <dbReference type="EMBL" id="PRX54184.1"/>
    </source>
</evidence>
<dbReference type="InterPro" id="IPR004360">
    <property type="entry name" value="Glyas_Fos-R_dOase_dom"/>
</dbReference>
<dbReference type="InterPro" id="IPR029068">
    <property type="entry name" value="Glyas_Bleomycin-R_OHBP_Dase"/>
</dbReference>
<dbReference type="PANTHER" id="PTHR33993:SF2">
    <property type="entry name" value="VOC DOMAIN-CONTAINING PROTEIN"/>
    <property type="match status" value="1"/>
</dbReference>
<sequence length="118" mass="13043">MKRTVVHFEIGCSDIDKTSAFYQTVFDWSLTKHGNSAIIDTGKEDTLSGHINQLGPNDPQNYVTVYIETDSLHSDLKAIESNGGEIFVNPIKLPDGREFAWFKDVAGNLIGLITPSTK</sequence>
<dbReference type="Pfam" id="PF00903">
    <property type="entry name" value="Glyoxalase"/>
    <property type="match status" value="1"/>
</dbReference>
<keyword evidence="3" id="KW-1185">Reference proteome</keyword>
<protein>
    <recommendedName>
        <fullName evidence="1">VOC domain-containing protein</fullName>
    </recommendedName>
</protein>
<dbReference type="SUPFAM" id="SSF54593">
    <property type="entry name" value="Glyoxalase/Bleomycin resistance protein/Dihydroxybiphenyl dioxygenase"/>
    <property type="match status" value="1"/>
</dbReference>
<accession>A0A2T0M9K0</accession>
<name>A0A2T0M9K0_9FLAO</name>